<dbReference type="EMBL" id="CM037154">
    <property type="protein sequence ID" value="KAH7860095.1"/>
    <property type="molecule type" value="Genomic_DNA"/>
</dbReference>
<comment type="caution">
    <text evidence="1">The sequence shown here is derived from an EMBL/GenBank/DDBJ whole genome shotgun (WGS) entry which is preliminary data.</text>
</comment>
<evidence type="ECO:0000313" key="2">
    <source>
        <dbReference type="Proteomes" id="UP000828048"/>
    </source>
</evidence>
<sequence length="154" mass="17115">MDSAERGGLITAPECASLLFWMLFMSFSLGAVTSESWLVGFLLAANGILALYIASILFLMYYGDDWKRKVSITVSVIQSFQVIALNDGDIAGMGYDLYCSYAEMQNQHDSAAMGLSRMLKPEDYLPFVLEQNRTSHAVMPLYDVFYSLDGSNTN</sequence>
<name>A0ACB7Z2F8_9ERIC</name>
<accession>A0ACB7Z2F8</accession>
<dbReference type="Proteomes" id="UP000828048">
    <property type="component" value="Chromosome 4"/>
</dbReference>
<gene>
    <name evidence="1" type="ORF">Vadar_009177</name>
</gene>
<keyword evidence="2" id="KW-1185">Reference proteome</keyword>
<reference evidence="1 2" key="1">
    <citation type="journal article" date="2021" name="Hortic Res">
        <title>High-quality reference genome and annotation aids understanding of berry development for evergreen blueberry (Vaccinium darrowii).</title>
        <authorList>
            <person name="Yu J."/>
            <person name="Hulse-Kemp A.M."/>
            <person name="Babiker E."/>
            <person name="Staton M."/>
        </authorList>
    </citation>
    <scope>NUCLEOTIDE SEQUENCE [LARGE SCALE GENOMIC DNA]</scope>
    <source>
        <strain evidence="2">cv. NJ 8807/NJ 8810</strain>
        <tissue evidence="1">Young leaf</tissue>
    </source>
</reference>
<protein>
    <submittedName>
        <fullName evidence="1">Uncharacterized protein</fullName>
    </submittedName>
</protein>
<proteinExistence type="predicted"/>
<organism evidence="1 2">
    <name type="scientific">Vaccinium darrowii</name>
    <dbReference type="NCBI Taxonomy" id="229202"/>
    <lineage>
        <taxon>Eukaryota</taxon>
        <taxon>Viridiplantae</taxon>
        <taxon>Streptophyta</taxon>
        <taxon>Embryophyta</taxon>
        <taxon>Tracheophyta</taxon>
        <taxon>Spermatophyta</taxon>
        <taxon>Magnoliopsida</taxon>
        <taxon>eudicotyledons</taxon>
        <taxon>Gunneridae</taxon>
        <taxon>Pentapetalae</taxon>
        <taxon>asterids</taxon>
        <taxon>Ericales</taxon>
        <taxon>Ericaceae</taxon>
        <taxon>Vaccinioideae</taxon>
        <taxon>Vaccinieae</taxon>
        <taxon>Vaccinium</taxon>
    </lineage>
</organism>
<evidence type="ECO:0000313" key="1">
    <source>
        <dbReference type="EMBL" id="KAH7860095.1"/>
    </source>
</evidence>